<keyword evidence="1" id="KW-0802">TPR repeat</keyword>
<dbReference type="PROSITE" id="PS50005">
    <property type="entry name" value="TPR"/>
    <property type="match status" value="2"/>
</dbReference>
<dbReference type="InterPro" id="IPR011990">
    <property type="entry name" value="TPR-like_helical_dom_sf"/>
</dbReference>
<dbReference type="SUPFAM" id="SSF48452">
    <property type="entry name" value="TPR-like"/>
    <property type="match status" value="1"/>
</dbReference>
<evidence type="ECO:0000256" key="1">
    <source>
        <dbReference type="PROSITE-ProRule" id="PRU00339"/>
    </source>
</evidence>
<dbReference type="InterPro" id="IPR019734">
    <property type="entry name" value="TPR_rpt"/>
</dbReference>
<organism evidence="2 3">
    <name type="scientific">Platanthera guangdongensis</name>
    <dbReference type="NCBI Taxonomy" id="2320717"/>
    <lineage>
        <taxon>Eukaryota</taxon>
        <taxon>Viridiplantae</taxon>
        <taxon>Streptophyta</taxon>
        <taxon>Embryophyta</taxon>
        <taxon>Tracheophyta</taxon>
        <taxon>Spermatophyta</taxon>
        <taxon>Magnoliopsida</taxon>
        <taxon>Liliopsida</taxon>
        <taxon>Asparagales</taxon>
        <taxon>Orchidaceae</taxon>
        <taxon>Orchidoideae</taxon>
        <taxon>Orchideae</taxon>
        <taxon>Orchidinae</taxon>
        <taxon>Platanthera</taxon>
    </lineage>
</organism>
<proteinExistence type="predicted"/>
<name>A0ABR2MLR8_9ASPA</name>
<evidence type="ECO:0008006" key="4">
    <source>
        <dbReference type="Google" id="ProtNLM"/>
    </source>
</evidence>
<dbReference type="Proteomes" id="UP001412067">
    <property type="component" value="Unassembled WGS sequence"/>
</dbReference>
<reference evidence="2 3" key="1">
    <citation type="journal article" date="2022" name="Nat. Plants">
        <title>Genomes of leafy and leafless Platanthera orchids illuminate the evolution of mycoheterotrophy.</title>
        <authorList>
            <person name="Li M.H."/>
            <person name="Liu K.W."/>
            <person name="Li Z."/>
            <person name="Lu H.C."/>
            <person name="Ye Q.L."/>
            <person name="Zhang D."/>
            <person name="Wang J.Y."/>
            <person name="Li Y.F."/>
            <person name="Zhong Z.M."/>
            <person name="Liu X."/>
            <person name="Yu X."/>
            <person name="Liu D.K."/>
            <person name="Tu X.D."/>
            <person name="Liu B."/>
            <person name="Hao Y."/>
            <person name="Liao X.Y."/>
            <person name="Jiang Y.T."/>
            <person name="Sun W.H."/>
            <person name="Chen J."/>
            <person name="Chen Y.Q."/>
            <person name="Ai Y."/>
            <person name="Zhai J.W."/>
            <person name="Wu S.S."/>
            <person name="Zhou Z."/>
            <person name="Hsiao Y.Y."/>
            <person name="Wu W.L."/>
            <person name="Chen Y.Y."/>
            <person name="Lin Y.F."/>
            <person name="Hsu J.L."/>
            <person name="Li C.Y."/>
            <person name="Wang Z.W."/>
            <person name="Zhao X."/>
            <person name="Zhong W.Y."/>
            <person name="Ma X.K."/>
            <person name="Ma L."/>
            <person name="Huang J."/>
            <person name="Chen G.Z."/>
            <person name="Huang M.Z."/>
            <person name="Huang L."/>
            <person name="Peng D.H."/>
            <person name="Luo Y.B."/>
            <person name="Zou S.Q."/>
            <person name="Chen S.P."/>
            <person name="Lan S."/>
            <person name="Tsai W.C."/>
            <person name="Van de Peer Y."/>
            <person name="Liu Z.J."/>
        </authorList>
    </citation>
    <scope>NUCLEOTIDE SEQUENCE [LARGE SCALE GENOMIC DNA]</scope>
    <source>
        <strain evidence="2">Lor288</strain>
    </source>
</reference>
<feature type="repeat" description="TPR" evidence="1">
    <location>
        <begin position="93"/>
        <end position="126"/>
    </location>
</feature>
<dbReference type="Pfam" id="PF13424">
    <property type="entry name" value="TPR_12"/>
    <property type="match status" value="1"/>
</dbReference>
<dbReference type="SMART" id="SM00028">
    <property type="entry name" value="TPR"/>
    <property type="match status" value="2"/>
</dbReference>
<feature type="repeat" description="TPR" evidence="1">
    <location>
        <begin position="127"/>
        <end position="160"/>
    </location>
</feature>
<keyword evidence="3" id="KW-1185">Reference proteome</keyword>
<evidence type="ECO:0000313" key="3">
    <source>
        <dbReference type="Proteomes" id="UP001412067"/>
    </source>
</evidence>
<dbReference type="PANTHER" id="PTHR45523">
    <property type="entry name" value="TETRATRICOPEPTIDE REPEAT (TPR)-CONTAINING PROTEIN-RELATED"/>
    <property type="match status" value="1"/>
</dbReference>
<gene>
    <name evidence="2" type="ORF">KSP40_PGU022523</name>
</gene>
<evidence type="ECO:0000313" key="2">
    <source>
        <dbReference type="EMBL" id="KAK8965113.1"/>
    </source>
</evidence>
<sequence>MPPWGAAREGVPGSALGGSRADRIRAEPVAGRALPAAALPSRGRCFRSRRNRRVGSRRLRSRLRVALQLSDESSSAEQIYKHALSLATPQQAHSILSNLGNLFRQQRRFECAKMMFAKSLEICPGYAPAHNNLGLVYAAEDRWQDAINCFDKALQSDPLLDAAKSNMVKGVSIMLQERQKQDF</sequence>
<dbReference type="PANTHER" id="PTHR45523:SF1">
    <property type="entry name" value="TETRATRICOPEPTIDE REPEAT (TPR)-CONTAINING PROTEIN"/>
    <property type="match status" value="1"/>
</dbReference>
<dbReference type="Gene3D" id="1.25.40.10">
    <property type="entry name" value="Tetratricopeptide repeat domain"/>
    <property type="match status" value="1"/>
</dbReference>
<protein>
    <recommendedName>
        <fullName evidence="4">Tetratricopeptide repeat protein</fullName>
    </recommendedName>
</protein>
<dbReference type="EMBL" id="JBBWWR010000006">
    <property type="protein sequence ID" value="KAK8965113.1"/>
    <property type="molecule type" value="Genomic_DNA"/>
</dbReference>
<comment type="caution">
    <text evidence="2">The sequence shown here is derived from an EMBL/GenBank/DDBJ whole genome shotgun (WGS) entry which is preliminary data.</text>
</comment>
<dbReference type="PROSITE" id="PS50293">
    <property type="entry name" value="TPR_REGION"/>
    <property type="match status" value="1"/>
</dbReference>
<accession>A0ABR2MLR8</accession>